<evidence type="ECO:0000259" key="8">
    <source>
        <dbReference type="PROSITE" id="PS50868"/>
    </source>
</evidence>
<keyword evidence="4" id="KW-0949">S-adenosyl-L-methionine</keyword>
<evidence type="ECO:0008006" key="12">
    <source>
        <dbReference type="Google" id="ProtNLM"/>
    </source>
</evidence>
<dbReference type="Gene3D" id="2.170.270.10">
    <property type="entry name" value="SET domain"/>
    <property type="match status" value="2"/>
</dbReference>
<evidence type="ECO:0000259" key="7">
    <source>
        <dbReference type="PROSITE" id="PS50280"/>
    </source>
</evidence>
<organism evidence="10 11">
    <name type="scientific">Anisodus acutangulus</name>
    <dbReference type="NCBI Taxonomy" id="402998"/>
    <lineage>
        <taxon>Eukaryota</taxon>
        <taxon>Viridiplantae</taxon>
        <taxon>Streptophyta</taxon>
        <taxon>Embryophyta</taxon>
        <taxon>Tracheophyta</taxon>
        <taxon>Spermatophyta</taxon>
        <taxon>Magnoliopsida</taxon>
        <taxon>eudicotyledons</taxon>
        <taxon>Gunneridae</taxon>
        <taxon>Pentapetalae</taxon>
        <taxon>asterids</taxon>
        <taxon>lamiids</taxon>
        <taxon>Solanales</taxon>
        <taxon>Solanaceae</taxon>
        <taxon>Solanoideae</taxon>
        <taxon>Hyoscyameae</taxon>
        <taxon>Anisodus</taxon>
    </lineage>
</organism>
<evidence type="ECO:0000313" key="10">
    <source>
        <dbReference type="EMBL" id="KAJ8537141.1"/>
    </source>
</evidence>
<dbReference type="InterPro" id="IPR051357">
    <property type="entry name" value="H3K9_HMTase_SUVAR3-9"/>
</dbReference>
<dbReference type="GO" id="GO:0042054">
    <property type="term" value="F:histone methyltransferase activity"/>
    <property type="evidence" value="ECO:0007669"/>
    <property type="project" value="TreeGrafter"/>
</dbReference>
<keyword evidence="5 6" id="KW-0539">Nucleus</keyword>
<evidence type="ECO:0000256" key="1">
    <source>
        <dbReference type="ARBA" id="ARBA00004286"/>
    </source>
</evidence>
<dbReference type="GO" id="GO:0005634">
    <property type="term" value="C:nucleus"/>
    <property type="evidence" value="ECO:0007669"/>
    <property type="project" value="UniProtKB-SubCell"/>
</dbReference>
<dbReference type="Gene3D" id="2.30.280.10">
    <property type="entry name" value="SRA-YDG"/>
    <property type="match status" value="1"/>
</dbReference>
<feature type="domain" description="SET" evidence="7">
    <location>
        <begin position="117"/>
        <end position="221"/>
    </location>
</feature>
<dbReference type="InterPro" id="IPR003616">
    <property type="entry name" value="Post-SET_dom"/>
</dbReference>
<dbReference type="SUPFAM" id="SSF88697">
    <property type="entry name" value="PUA domain-like"/>
    <property type="match status" value="1"/>
</dbReference>
<dbReference type="GO" id="GO:0032259">
    <property type="term" value="P:methylation"/>
    <property type="evidence" value="ECO:0007669"/>
    <property type="project" value="UniProtKB-KW"/>
</dbReference>
<feature type="domain" description="YDG" evidence="9">
    <location>
        <begin position="1"/>
        <end position="77"/>
    </location>
</feature>
<dbReference type="GO" id="GO:0005694">
    <property type="term" value="C:chromosome"/>
    <property type="evidence" value="ECO:0007669"/>
    <property type="project" value="UniProtKB-SubCell"/>
</dbReference>
<name>A0A9Q1LJA8_9SOLA</name>
<dbReference type="PROSITE" id="PS50868">
    <property type="entry name" value="POST_SET"/>
    <property type="match status" value="1"/>
</dbReference>
<dbReference type="GO" id="GO:0003690">
    <property type="term" value="F:double-stranded DNA binding"/>
    <property type="evidence" value="ECO:0007669"/>
    <property type="project" value="TreeGrafter"/>
</dbReference>
<dbReference type="Proteomes" id="UP001152561">
    <property type="component" value="Unassembled WGS sequence"/>
</dbReference>
<keyword evidence="11" id="KW-1185">Reference proteome</keyword>
<proteinExistence type="predicted"/>
<dbReference type="Pfam" id="PF00856">
    <property type="entry name" value="SET"/>
    <property type="match status" value="1"/>
</dbReference>
<dbReference type="SMART" id="SM00317">
    <property type="entry name" value="SET"/>
    <property type="match status" value="1"/>
</dbReference>
<protein>
    <recommendedName>
        <fullName evidence="12">SET domain-containing protein</fullName>
    </recommendedName>
</protein>
<evidence type="ECO:0000256" key="2">
    <source>
        <dbReference type="ARBA" id="ARBA00022603"/>
    </source>
</evidence>
<dbReference type="AlphaFoldDB" id="A0A9Q1LJA8"/>
<dbReference type="OrthoDB" id="5792673at2759"/>
<evidence type="ECO:0000256" key="3">
    <source>
        <dbReference type="ARBA" id="ARBA00022679"/>
    </source>
</evidence>
<dbReference type="InterPro" id="IPR003105">
    <property type="entry name" value="SRA_YDG"/>
</dbReference>
<evidence type="ECO:0000256" key="4">
    <source>
        <dbReference type="ARBA" id="ARBA00022691"/>
    </source>
</evidence>
<reference evidence="11" key="1">
    <citation type="journal article" date="2023" name="Proc. Natl. Acad. Sci. U.S.A.">
        <title>Genomic and structural basis for evolution of tropane alkaloid biosynthesis.</title>
        <authorList>
            <person name="Wanga Y.-J."/>
            <person name="Taina T."/>
            <person name="Yua J.-Y."/>
            <person name="Lia J."/>
            <person name="Xua B."/>
            <person name="Chenc J."/>
            <person name="D'Auriad J.C."/>
            <person name="Huanga J.-P."/>
            <person name="Huanga S.-X."/>
        </authorList>
    </citation>
    <scope>NUCLEOTIDE SEQUENCE [LARGE SCALE GENOMIC DNA]</scope>
    <source>
        <strain evidence="11">cv. KIB-2019</strain>
    </source>
</reference>
<dbReference type="PROSITE" id="PS51015">
    <property type="entry name" value="YDG"/>
    <property type="match status" value="1"/>
</dbReference>
<accession>A0A9Q1LJA8</accession>
<evidence type="ECO:0000313" key="11">
    <source>
        <dbReference type="Proteomes" id="UP001152561"/>
    </source>
</evidence>
<evidence type="ECO:0000259" key="9">
    <source>
        <dbReference type="PROSITE" id="PS51015"/>
    </source>
</evidence>
<dbReference type="InterPro" id="IPR015947">
    <property type="entry name" value="PUA-like_sf"/>
</dbReference>
<dbReference type="PROSITE" id="PS50280">
    <property type="entry name" value="SET"/>
    <property type="match status" value="1"/>
</dbReference>
<feature type="domain" description="Post-SET" evidence="8">
    <location>
        <begin position="235"/>
        <end position="251"/>
    </location>
</feature>
<keyword evidence="3" id="KW-0808">Transferase</keyword>
<gene>
    <name evidence="10" type="ORF">K7X08_035542</name>
</gene>
<comment type="caution">
    <text evidence="10">The sequence shown here is derived from an EMBL/GenBank/DDBJ whole genome shotgun (WGS) entry which is preliminary data.</text>
</comment>
<evidence type="ECO:0000256" key="6">
    <source>
        <dbReference type="PROSITE-ProRule" id="PRU00358"/>
    </source>
</evidence>
<dbReference type="PANTHER" id="PTHR45660:SF86">
    <property type="entry name" value="HISTONE-LYSINE N-METHYLTRANSFERASE, H3 LYSINE-9 SPECIFIC SUVH6-LIKE"/>
    <property type="match status" value="1"/>
</dbReference>
<dbReference type="InterPro" id="IPR036987">
    <property type="entry name" value="SRA-YDG_sf"/>
</dbReference>
<dbReference type="SUPFAM" id="SSF82199">
    <property type="entry name" value="SET domain"/>
    <property type="match status" value="1"/>
</dbReference>
<comment type="subcellular location">
    <subcellularLocation>
        <location evidence="1">Chromosome</location>
    </subcellularLocation>
    <subcellularLocation>
        <location evidence="6">Nucleus</location>
    </subcellularLocation>
</comment>
<evidence type="ECO:0000256" key="5">
    <source>
        <dbReference type="ARBA" id="ARBA00023242"/>
    </source>
</evidence>
<dbReference type="EMBL" id="JAJAGQ010000018">
    <property type="protein sequence ID" value="KAJ8537141.1"/>
    <property type="molecule type" value="Genomic_DNA"/>
</dbReference>
<dbReference type="InterPro" id="IPR046341">
    <property type="entry name" value="SET_dom_sf"/>
</dbReference>
<dbReference type="PANTHER" id="PTHR45660">
    <property type="entry name" value="HISTONE-LYSINE N-METHYLTRANSFERASE SETMAR"/>
    <property type="match status" value="1"/>
</dbReference>
<dbReference type="Pfam" id="PF02182">
    <property type="entry name" value="SAD_SRA"/>
    <property type="match status" value="1"/>
</dbReference>
<dbReference type="InterPro" id="IPR001214">
    <property type="entry name" value="SET_dom"/>
</dbReference>
<keyword evidence="2" id="KW-0489">Methyltransferase</keyword>
<sequence>MREWKIRSLKGGKLALNNSMDLGYPMRVICGRQRVNGEKSDIRYIYDGLYTVKLTRELVSRQANLGKVNHFRKNLNKATKSVMQVVHSEFVVDYDLSQGKEKIPIPAVNAIDDERPPPFTYITSMQYPDWYHISRVAVAQVGARILANALVLLGMERKDEDGFTLDAVRYGNVGRFINHSCSPNLYAQNVMYDHDDRRVPHIMFLTAERIAPLEELTYHYNYQIGHVRDRNGNLKIKNCRCGSHKCEGRMY</sequence>